<dbReference type="InterPro" id="IPR029060">
    <property type="entry name" value="PIN-like_dom_sf"/>
</dbReference>
<proteinExistence type="predicted"/>
<dbReference type="RefSeq" id="WP_115534382.1">
    <property type="nucleotide sequence ID" value="NZ_QRGA01000008.1"/>
</dbReference>
<dbReference type="EMBL" id="QRGA01000008">
    <property type="protein sequence ID" value="RDU97855.1"/>
    <property type="molecule type" value="Genomic_DNA"/>
</dbReference>
<reference evidence="2 3" key="1">
    <citation type="submission" date="2018-08" db="EMBL/GenBank/DDBJ databases">
        <title>Paraburkholderia sp. DHOM06 isolated from forest soil.</title>
        <authorList>
            <person name="Gao Z.-H."/>
            <person name="Qiu L.-H."/>
        </authorList>
    </citation>
    <scope>NUCLEOTIDE SEQUENCE [LARGE SCALE GENOMIC DNA]</scope>
    <source>
        <strain evidence="2 3">DHOM06</strain>
    </source>
</reference>
<gene>
    <name evidence="2" type="ORF">DWV00_14975</name>
</gene>
<dbReference type="Pfam" id="PF16289">
    <property type="entry name" value="PIN_12"/>
    <property type="match status" value="1"/>
</dbReference>
<dbReference type="InterPro" id="IPR032557">
    <property type="entry name" value="DUF4935"/>
</dbReference>
<evidence type="ECO:0000259" key="1">
    <source>
        <dbReference type="Pfam" id="PF16289"/>
    </source>
</evidence>
<dbReference type="Proteomes" id="UP000256838">
    <property type="component" value="Unassembled WGS sequence"/>
</dbReference>
<dbReference type="AlphaFoldDB" id="A0A3D8JZ05"/>
<dbReference type="OrthoDB" id="8685584at2"/>
<evidence type="ECO:0000313" key="3">
    <source>
        <dbReference type="Proteomes" id="UP000256838"/>
    </source>
</evidence>
<keyword evidence="3" id="KW-1185">Reference proteome</keyword>
<dbReference type="SUPFAM" id="SSF88723">
    <property type="entry name" value="PIN domain-like"/>
    <property type="match status" value="1"/>
</dbReference>
<evidence type="ECO:0000313" key="2">
    <source>
        <dbReference type="EMBL" id="RDU97855.1"/>
    </source>
</evidence>
<feature type="domain" description="DUF4935" evidence="1">
    <location>
        <begin position="6"/>
        <end position="182"/>
    </location>
</feature>
<organism evidence="2 3">
    <name type="scientific">Trinickia dinghuensis</name>
    <dbReference type="NCBI Taxonomy" id="2291023"/>
    <lineage>
        <taxon>Bacteria</taxon>
        <taxon>Pseudomonadati</taxon>
        <taxon>Pseudomonadota</taxon>
        <taxon>Betaproteobacteria</taxon>
        <taxon>Burkholderiales</taxon>
        <taxon>Burkholderiaceae</taxon>
        <taxon>Trinickia</taxon>
    </lineage>
</organism>
<protein>
    <recommendedName>
        <fullName evidence="1">DUF4935 domain-containing protein</fullName>
    </recommendedName>
</protein>
<accession>A0A3D8JZ05</accession>
<sequence length="343" mass="39299">MAIRLLVDTCVWLDLAKDYREQPVISALEDLIENDHVELVVPQQVLDEFDRNTARIIDEARRGLQSHFRLIRQAVNQFGEDGRKAELLAGLNEVDHRIGVDGDAVGGSIERIDRLLRSTPALAISDTIKQRVTERALAKHAPYHRAKNNVGDAILVEMYVDVVTGATEDAPCAFVTHNTKDFSDANGDFRKAHADLVHLFDEPKSSYWISMVEFLKDYCPNLLGEHDFEFNYSQEARRLPEILEAEHLLFRQVWYNRHRNLRHGIETGNHHVVSEKDYSRNPYRADQTLDTVWEGALAAAKRTEDEVGIQNLGPWDDFEWGMINGKLSALRWILGDEWDMLDT</sequence>
<name>A0A3D8JZ05_9BURK</name>
<comment type="caution">
    <text evidence="2">The sequence shown here is derived from an EMBL/GenBank/DDBJ whole genome shotgun (WGS) entry which is preliminary data.</text>
</comment>